<protein>
    <submittedName>
        <fullName evidence="2">Uncharacterized protein</fullName>
    </submittedName>
</protein>
<proteinExistence type="predicted"/>
<dbReference type="OrthoDB" id="3042917at2759"/>
<keyword evidence="3" id="KW-1185">Reference proteome</keyword>
<evidence type="ECO:0000313" key="2">
    <source>
        <dbReference type="EMBL" id="PPQ83631.1"/>
    </source>
</evidence>
<feature type="region of interest" description="Disordered" evidence="1">
    <location>
        <begin position="100"/>
        <end position="140"/>
    </location>
</feature>
<evidence type="ECO:0000256" key="1">
    <source>
        <dbReference type="SAM" id="MobiDB-lite"/>
    </source>
</evidence>
<gene>
    <name evidence="2" type="ORF">CVT24_005417</name>
</gene>
<accession>A0A409WYU6</accession>
<dbReference type="EMBL" id="NHTK01005008">
    <property type="protein sequence ID" value="PPQ83631.1"/>
    <property type="molecule type" value="Genomic_DNA"/>
</dbReference>
<dbReference type="STRING" id="181874.A0A409WYU6"/>
<name>A0A409WYU6_9AGAR</name>
<organism evidence="2 3">
    <name type="scientific">Panaeolus cyanescens</name>
    <dbReference type="NCBI Taxonomy" id="181874"/>
    <lineage>
        <taxon>Eukaryota</taxon>
        <taxon>Fungi</taxon>
        <taxon>Dikarya</taxon>
        <taxon>Basidiomycota</taxon>
        <taxon>Agaricomycotina</taxon>
        <taxon>Agaricomycetes</taxon>
        <taxon>Agaricomycetidae</taxon>
        <taxon>Agaricales</taxon>
        <taxon>Agaricineae</taxon>
        <taxon>Galeropsidaceae</taxon>
        <taxon>Panaeolus</taxon>
    </lineage>
</organism>
<reference evidence="2 3" key="1">
    <citation type="journal article" date="2018" name="Evol. Lett.">
        <title>Horizontal gene cluster transfer increased hallucinogenic mushroom diversity.</title>
        <authorList>
            <person name="Reynolds H.T."/>
            <person name="Vijayakumar V."/>
            <person name="Gluck-Thaler E."/>
            <person name="Korotkin H.B."/>
            <person name="Matheny P.B."/>
            <person name="Slot J.C."/>
        </authorList>
    </citation>
    <scope>NUCLEOTIDE SEQUENCE [LARGE SCALE GENOMIC DNA]</scope>
    <source>
        <strain evidence="2 3">2629</strain>
    </source>
</reference>
<sequence length="159" mass="18292">MARFIFDITYVKGEYNKIADCLSRYFESDDGDEVHAAHEYVQIDAIIDPEGEDLPKERTLEIQSHIIEIRAMHEVQKRRSARLREVQEERALEAELMREPTVAEAPSVNSDMGRDDDEPHTLGHALTTPPPNARTQPPLDLMLDDDFVRGLRKDILRIN</sequence>
<evidence type="ECO:0000313" key="3">
    <source>
        <dbReference type="Proteomes" id="UP000284842"/>
    </source>
</evidence>
<dbReference type="InParanoid" id="A0A409WYU6"/>
<comment type="caution">
    <text evidence="2">The sequence shown here is derived from an EMBL/GenBank/DDBJ whole genome shotgun (WGS) entry which is preliminary data.</text>
</comment>
<dbReference type="AlphaFoldDB" id="A0A409WYU6"/>
<dbReference type="Proteomes" id="UP000284842">
    <property type="component" value="Unassembled WGS sequence"/>
</dbReference>